<dbReference type="Pfam" id="PF02311">
    <property type="entry name" value="AraC_binding"/>
    <property type="match status" value="1"/>
</dbReference>
<dbReference type="KEGG" id="cpy:Cphy_3397"/>
<dbReference type="HOGENOM" id="CLU_000445_88_3_9"/>
<dbReference type="InterPro" id="IPR009057">
    <property type="entry name" value="Homeodomain-like_sf"/>
</dbReference>
<protein>
    <submittedName>
        <fullName evidence="5">Transcriptional regulator, AraC family</fullName>
    </submittedName>
</protein>
<dbReference type="Gene3D" id="1.10.10.60">
    <property type="entry name" value="Homeodomain-like"/>
    <property type="match status" value="2"/>
</dbReference>
<keyword evidence="3" id="KW-0804">Transcription</keyword>
<evidence type="ECO:0000313" key="5">
    <source>
        <dbReference type="EMBL" id="ABX43750.1"/>
    </source>
</evidence>
<keyword evidence="1" id="KW-0805">Transcription regulation</keyword>
<dbReference type="InterPro" id="IPR037923">
    <property type="entry name" value="HTH-like"/>
</dbReference>
<reference evidence="6" key="1">
    <citation type="submission" date="2007-11" db="EMBL/GenBank/DDBJ databases">
        <title>Complete genome sequence of Clostridium phytofermentans ISDg.</title>
        <authorList>
            <person name="Leschine S.B."/>
            <person name="Warnick T.A."/>
            <person name="Blanchard J.L."/>
            <person name="Schnell D.J."/>
            <person name="Petit E.L."/>
            <person name="LaTouf W.G."/>
            <person name="Copeland A."/>
            <person name="Lucas S."/>
            <person name="Lapidus A."/>
            <person name="Barry K."/>
            <person name="Glavina del Rio T."/>
            <person name="Dalin E."/>
            <person name="Tice H."/>
            <person name="Pitluck S."/>
            <person name="Kiss H."/>
            <person name="Brettin T."/>
            <person name="Bruce D."/>
            <person name="Detter J.C."/>
            <person name="Han C."/>
            <person name="Kuske C."/>
            <person name="Schmutz J."/>
            <person name="Larimer F."/>
            <person name="Land M."/>
            <person name="Hauser L."/>
            <person name="Kyrpides N."/>
            <person name="Kim E.A."/>
            <person name="Richardson P."/>
        </authorList>
    </citation>
    <scope>NUCLEOTIDE SEQUENCE [LARGE SCALE GENOMIC DNA]</scope>
    <source>
        <strain evidence="6">ATCC 700394 / DSM 18823 / ISDg</strain>
    </source>
</reference>
<evidence type="ECO:0000256" key="2">
    <source>
        <dbReference type="ARBA" id="ARBA00023125"/>
    </source>
</evidence>
<keyword evidence="6" id="KW-1185">Reference proteome</keyword>
<dbReference type="SUPFAM" id="SSF46689">
    <property type="entry name" value="Homeodomain-like"/>
    <property type="match status" value="2"/>
</dbReference>
<evidence type="ECO:0000256" key="1">
    <source>
        <dbReference type="ARBA" id="ARBA00023015"/>
    </source>
</evidence>
<keyword evidence="2" id="KW-0238">DNA-binding</keyword>
<proteinExistence type="predicted"/>
<sequence>MRQIVFEESLNGITIDRIIRDYEYNMPTKHFHDEYEVYYLLEGERYYFIEHQTYLVKKGSLVFVNRGQIHKTGLAGTSYHDRILIELKEEPFASFFSFFGDLSLKDFFSKHYGVLELEEKDQRRIERLLTSISTEIQNKSIGFEISVMMKLAKLLIFSMRCKADTNTFIPATTATTAKHRKVDEVASYIVNNCTNPISLDALSKHFFVSKCYLSRIFKEVTGFTVNEYINIHRVQKAQYLLLYSESNISEISAQLGFESITYFERVFKKYTESSPLKYRKQNRKEIQPIRTKKAEPVE</sequence>
<dbReference type="GO" id="GO:0003700">
    <property type="term" value="F:DNA-binding transcription factor activity"/>
    <property type="evidence" value="ECO:0007669"/>
    <property type="project" value="InterPro"/>
</dbReference>
<dbReference type="InterPro" id="IPR003313">
    <property type="entry name" value="AraC-bd"/>
</dbReference>
<dbReference type="PROSITE" id="PS00041">
    <property type="entry name" value="HTH_ARAC_FAMILY_1"/>
    <property type="match status" value="1"/>
</dbReference>
<dbReference type="GO" id="GO:0043565">
    <property type="term" value="F:sequence-specific DNA binding"/>
    <property type="evidence" value="ECO:0007669"/>
    <property type="project" value="InterPro"/>
</dbReference>
<dbReference type="SMART" id="SM00342">
    <property type="entry name" value="HTH_ARAC"/>
    <property type="match status" value="1"/>
</dbReference>
<dbReference type="Pfam" id="PF12833">
    <property type="entry name" value="HTH_18"/>
    <property type="match status" value="1"/>
</dbReference>
<dbReference type="STRING" id="357809.Cphy_3397"/>
<dbReference type="AlphaFoldDB" id="A9KTC0"/>
<evidence type="ECO:0000256" key="3">
    <source>
        <dbReference type="ARBA" id="ARBA00023163"/>
    </source>
</evidence>
<dbReference type="PROSITE" id="PS01124">
    <property type="entry name" value="HTH_ARAC_FAMILY_2"/>
    <property type="match status" value="1"/>
</dbReference>
<dbReference type="eggNOG" id="COG2169">
    <property type="taxonomic scope" value="Bacteria"/>
</dbReference>
<dbReference type="Proteomes" id="UP000000370">
    <property type="component" value="Chromosome"/>
</dbReference>
<dbReference type="PANTHER" id="PTHR43280:SF2">
    <property type="entry name" value="HTH-TYPE TRANSCRIPTIONAL REGULATOR EXSA"/>
    <property type="match status" value="1"/>
</dbReference>
<dbReference type="SUPFAM" id="SSF51215">
    <property type="entry name" value="Regulatory protein AraC"/>
    <property type="match status" value="1"/>
</dbReference>
<evidence type="ECO:0000313" key="6">
    <source>
        <dbReference type="Proteomes" id="UP000000370"/>
    </source>
</evidence>
<name>A9KTC0_LACP7</name>
<dbReference type="Gene3D" id="2.60.120.10">
    <property type="entry name" value="Jelly Rolls"/>
    <property type="match status" value="1"/>
</dbReference>
<dbReference type="InterPro" id="IPR018062">
    <property type="entry name" value="HTH_AraC-typ_CS"/>
</dbReference>
<dbReference type="InterPro" id="IPR018060">
    <property type="entry name" value="HTH_AraC"/>
</dbReference>
<organism evidence="5 6">
    <name type="scientific">Lachnoclostridium phytofermentans (strain ATCC 700394 / DSM 18823 / ISDg)</name>
    <name type="common">Clostridium phytofermentans</name>
    <dbReference type="NCBI Taxonomy" id="357809"/>
    <lineage>
        <taxon>Bacteria</taxon>
        <taxon>Bacillati</taxon>
        <taxon>Bacillota</taxon>
        <taxon>Clostridia</taxon>
        <taxon>Lachnospirales</taxon>
        <taxon>Lachnospiraceae</taxon>
    </lineage>
</organism>
<dbReference type="RefSeq" id="WP_012201399.1">
    <property type="nucleotide sequence ID" value="NC_010001.1"/>
</dbReference>
<dbReference type="PRINTS" id="PR00032">
    <property type="entry name" value="HTHARAC"/>
</dbReference>
<feature type="domain" description="HTH araC/xylS-type" evidence="4">
    <location>
        <begin position="183"/>
        <end position="281"/>
    </location>
</feature>
<evidence type="ECO:0000259" key="4">
    <source>
        <dbReference type="PROSITE" id="PS01124"/>
    </source>
</evidence>
<gene>
    <name evidence="5" type="ordered locus">Cphy_3397</name>
</gene>
<dbReference type="InterPro" id="IPR020449">
    <property type="entry name" value="Tscrpt_reg_AraC-type_HTH"/>
</dbReference>
<dbReference type="OrthoDB" id="9782911at2"/>
<dbReference type="PANTHER" id="PTHR43280">
    <property type="entry name" value="ARAC-FAMILY TRANSCRIPTIONAL REGULATOR"/>
    <property type="match status" value="1"/>
</dbReference>
<dbReference type="EMBL" id="CP000885">
    <property type="protein sequence ID" value="ABX43750.1"/>
    <property type="molecule type" value="Genomic_DNA"/>
</dbReference>
<accession>A9KTC0</accession>
<dbReference type="InterPro" id="IPR014710">
    <property type="entry name" value="RmlC-like_jellyroll"/>
</dbReference>